<dbReference type="Proteomes" id="UP000594454">
    <property type="component" value="Chromosome 3"/>
</dbReference>
<feature type="compositionally biased region" description="Acidic residues" evidence="1">
    <location>
        <begin position="46"/>
        <end position="55"/>
    </location>
</feature>
<evidence type="ECO:0000313" key="2">
    <source>
        <dbReference type="EMBL" id="CAD7085448.1"/>
    </source>
</evidence>
<feature type="region of interest" description="Disordered" evidence="1">
    <location>
        <begin position="1"/>
        <end position="69"/>
    </location>
</feature>
<organism evidence="2 3">
    <name type="scientific">Hermetia illucens</name>
    <name type="common">Black soldier fly</name>
    <dbReference type="NCBI Taxonomy" id="343691"/>
    <lineage>
        <taxon>Eukaryota</taxon>
        <taxon>Metazoa</taxon>
        <taxon>Ecdysozoa</taxon>
        <taxon>Arthropoda</taxon>
        <taxon>Hexapoda</taxon>
        <taxon>Insecta</taxon>
        <taxon>Pterygota</taxon>
        <taxon>Neoptera</taxon>
        <taxon>Endopterygota</taxon>
        <taxon>Diptera</taxon>
        <taxon>Brachycera</taxon>
        <taxon>Stratiomyomorpha</taxon>
        <taxon>Stratiomyidae</taxon>
        <taxon>Hermetiinae</taxon>
        <taxon>Hermetia</taxon>
    </lineage>
</organism>
<dbReference type="InParanoid" id="A0A7R8USW1"/>
<gene>
    <name evidence="2" type="ORF">HERILL_LOCUS8292</name>
</gene>
<protein>
    <submittedName>
        <fullName evidence="2">Uncharacterized protein</fullName>
    </submittedName>
</protein>
<dbReference type="AlphaFoldDB" id="A0A7R8USW1"/>
<reference evidence="2 3" key="1">
    <citation type="submission" date="2020-11" db="EMBL/GenBank/DDBJ databases">
        <authorList>
            <person name="Wallbank WR R."/>
            <person name="Pardo Diaz C."/>
            <person name="Kozak K."/>
            <person name="Martin S."/>
            <person name="Jiggins C."/>
            <person name="Moest M."/>
            <person name="Warren A I."/>
            <person name="Generalovic N T."/>
            <person name="Byers J.R.P. K."/>
            <person name="Montejo-Kovacevich G."/>
            <person name="Yen C E."/>
        </authorList>
    </citation>
    <scope>NUCLEOTIDE SEQUENCE [LARGE SCALE GENOMIC DNA]</scope>
</reference>
<evidence type="ECO:0000313" key="3">
    <source>
        <dbReference type="Proteomes" id="UP000594454"/>
    </source>
</evidence>
<dbReference type="EMBL" id="LR899011">
    <property type="protein sequence ID" value="CAD7085448.1"/>
    <property type="molecule type" value="Genomic_DNA"/>
</dbReference>
<proteinExistence type="predicted"/>
<name>A0A7R8USW1_HERIL</name>
<evidence type="ECO:0000256" key="1">
    <source>
        <dbReference type="SAM" id="MobiDB-lite"/>
    </source>
</evidence>
<accession>A0A7R8USW1</accession>
<sequence>MLNKERNCTARPISLQESGDDDDFGRAMSNEGENYVVEMQEHLTDSDDDEDDDMDAEKSSLQKRSFTRAKINANKEKEKLSNQCQQMIVHYLVLPI</sequence>
<keyword evidence="3" id="KW-1185">Reference proteome</keyword>